<dbReference type="SMART" id="SM00812">
    <property type="entry name" value="Alpha_L_fucos"/>
    <property type="match status" value="1"/>
</dbReference>
<organism evidence="9 10">
    <name type="scientific">Thermobifida alba</name>
    <name type="common">Thermomonospora alba</name>
    <dbReference type="NCBI Taxonomy" id="53522"/>
    <lineage>
        <taxon>Bacteria</taxon>
        <taxon>Bacillati</taxon>
        <taxon>Actinomycetota</taxon>
        <taxon>Actinomycetes</taxon>
        <taxon>Streptosporangiales</taxon>
        <taxon>Nocardiopsidaceae</taxon>
        <taxon>Thermobifida</taxon>
    </lineage>
</organism>
<evidence type="ECO:0000256" key="1">
    <source>
        <dbReference type="ARBA" id="ARBA00004071"/>
    </source>
</evidence>
<evidence type="ECO:0000256" key="3">
    <source>
        <dbReference type="ARBA" id="ARBA00012662"/>
    </source>
</evidence>
<dbReference type="InterPro" id="IPR017853">
    <property type="entry name" value="GH"/>
</dbReference>
<comment type="function">
    <text evidence="1">Alpha-L-fucosidase is responsible for hydrolyzing the alpha-1,6-linked fucose joined to the reducing-end N-acetylglucosamine of the carbohydrate moieties of glycoproteins.</text>
</comment>
<dbReference type="Gene3D" id="3.20.20.80">
    <property type="entry name" value="Glycosidases"/>
    <property type="match status" value="1"/>
</dbReference>
<dbReference type="PANTHER" id="PTHR10030">
    <property type="entry name" value="ALPHA-L-FUCOSIDASE"/>
    <property type="match status" value="1"/>
</dbReference>
<keyword evidence="10" id="KW-1185">Reference proteome</keyword>
<dbReference type="InterPro" id="IPR016286">
    <property type="entry name" value="FUC_metazoa-typ"/>
</dbReference>
<evidence type="ECO:0000256" key="4">
    <source>
        <dbReference type="ARBA" id="ARBA00022729"/>
    </source>
</evidence>
<dbReference type="InterPro" id="IPR000933">
    <property type="entry name" value="Glyco_hydro_29"/>
</dbReference>
<dbReference type="Gene3D" id="2.60.40.1180">
    <property type="entry name" value="Golgi alpha-mannosidase II"/>
    <property type="match status" value="1"/>
</dbReference>
<keyword evidence="5" id="KW-0378">Hydrolase</keyword>
<dbReference type="InterPro" id="IPR013780">
    <property type="entry name" value="Glyco_hydro_b"/>
</dbReference>
<keyword evidence="4" id="KW-0732">Signal</keyword>
<sequence length="467" mass="52255">MPTDPQTLPTPDWFDRAKLGIFVHWTASAIPGYAPLPQSSVLDRDASASYDPEAFEFDPQADVHGHAWRTMPEAGFYHHMMNVPGSATARYHTEHYGNLSFAAFVERFRTRSVPSLRPDHWAELFVRCGARYVVLCTKTEDGFLLWPSGHPNPHCRGWQSDRDVVGELADAVRRRGMRFGAYYSGGWDFTFGHGTSLADMMPGDPAYRGYVEAHWRELVTRYRPSVLWNDYGQSPEGLDVAHLFRWYREHVPDGVVNDRFDFTQATGDLHADFRTPEYTTTGTPERKWEACRGLGYGFGYNRQESESDLISATELIHVFADIVARGGNLLLGVGPTGTGEIPWTQQRRLLELGEWVRTNADAIYDTRPWTRTGGVNDEGLHIRYTTDGDAVYAIVLGTPRGDSVELDVALTARAQASLLGTSGPLPWSGSPNGIRIRLPDRLAERPAAVFRLEPAEAVSDRTPRGRG</sequence>
<evidence type="ECO:0000313" key="10">
    <source>
        <dbReference type="Proteomes" id="UP000832041"/>
    </source>
</evidence>
<dbReference type="EMBL" id="CP051627">
    <property type="protein sequence ID" value="UPT20840.1"/>
    <property type="molecule type" value="Genomic_DNA"/>
</dbReference>
<evidence type="ECO:0000256" key="5">
    <source>
        <dbReference type="ARBA" id="ARBA00022801"/>
    </source>
</evidence>
<feature type="domain" description="Glycoside hydrolase family 29 N-terminal" evidence="7">
    <location>
        <begin position="8"/>
        <end position="360"/>
    </location>
</feature>
<dbReference type="InterPro" id="IPR031919">
    <property type="entry name" value="Fucosidase_C"/>
</dbReference>
<dbReference type="Proteomes" id="UP000832041">
    <property type="component" value="Chromosome"/>
</dbReference>
<evidence type="ECO:0000313" key="9">
    <source>
        <dbReference type="EMBL" id="UPT20840.1"/>
    </source>
</evidence>
<name>A0ABY4L3H4_THEAE</name>
<dbReference type="PIRSF" id="PIRSF001092">
    <property type="entry name" value="Alpha-L-fucosidase"/>
    <property type="match status" value="1"/>
</dbReference>
<dbReference type="InterPro" id="IPR057739">
    <property type="entry name" value="Glyco_hydro_29_N"/>
</dbReference>
<proteinExistence type="inferred from homology"/>
<evidence type="ECO:0000256" key="2">
    <source>
        <dbReference type="ARBA" id="ARBA00007951"/>
    </source>
</evidence>
<gene>
    <name evidence="9" type="ORF">FOF52_07590</name>
</gene>
<evidence type="ECO:0000259" key="7">
    <source>
        <dbReference type="Pfam" id="PF01120"/>
    </source>
</evidence>
<feature type="domain" description="Alpha-L-fucosidase C-terminal" evidence="8">
    <location>
        <begin position="381"/>
        <end position="451"/>
    </location>
</feature>
<dbReference type="RefSeq" id="WP_248593125.1">
    <property type="nucleotide sequence ID" value="NZ_BAABEB010000027.1"/>
</dbReference>
<keyword evidence="6" id="KW-0326">Glycosidase</keyword>
<dbReference type="PRINTS" id="PR00741">
    <property type="entry name" value="GLHYDRLASE29"/>
</dbReference>
<reference evidence="9 10" key="1">
    <citation type="submission" date="2020-04" db="EMBL/GenBank/DDBJ databases">
        <title>Thermobifida alba genome sequencing and assembly.</title>
        <authorList>
            <person name="Luzics S."/>
            <person name="Horvath B."/>
            <person name="Nagy I."/>
            <person name="Toth A."/>
            <person name="Nagy I."/>
            <person name="Kukolya J."/>
        </authorList>
    </citation>
    <scope>NUCLEOTIDE SEQUENCE [LARGE SCALE GENOMIC DNA]</scope>
    <source>
        <strain evidence="9 10">DSM 43795</strain>
    </source>
</reference>
<dbReference type="Pfam" id="PF01120">
    <property type="entry name" value="Alpha_L_fucos"/>
    <property type="match status" value="1"/>
</dbReference>
<dbReference type="Pfam" id="PF16757">
    <property type="entry name" value="Fucosidase_C"/>
    <property type="match status" value="1"/>
</dbReference>
<evidence type="ECO:0000256" key="6">
    <source>
        <dbReference type="ARBA" id="ARBA00023295"/>
    </source>
</evidence>
<dbReference type="EC" id="3.2.1.51" evidence="3"/>
<dbReference type="PANTHER" id="PTHR10030:SF37">
    <property type="entry name" value="ALPHA-L-FUCOSIDASE-RELATED"/>
    <property type="match status" value="1"/>
</dbReference>
<dbReference type="SUPFAM" id="SSF51445">
    <property type="entry name" value="(Trans)glycosidases"/>
    <property type="match status" value="1"/>
</dbReference>
<evidence type="ECO:0000259" key="8">
    <source>
        <dbReference type="Pfam" id="PF16757"/>
    </source>
</evidence>
<protein>
    <recommendedName>
        <fullName evidence="3">alpha-L-fucosidase</fullName>
        <ecNumber evidence="3">3.2.1.51</ecNumber>
    </recommendedName>
</protein>
<comment type="similarity">
    <text evidence="2">Belongs to the glycosyl hydrolase 29 family.</text>
</comment>
<accession>A0ABY4L3H4</accession>